<gene>
    <name evidence="2" type="ORF">FZC76_13835</name>
</gene>
<feature type="domain" description="Endospore appendages core" evidence="1">
    <location>
        <begin position="7"/>
        <end position="102"/>
    </location>
</feature>
<evidence type="ECO:0000313" key="3">
    <source>
        <dbReference type="Proteomes" id="UP000322524"/>
    </source>
</evidence>
<reference evidence="2 3" key="1">
    <citation type="submission" date="2019-08" db="EMBL/GenBank/DDBJ databases">
        <title>Bacillus genomes from the desert of Cuatro Cienegas, Coahuila.</title>
        <authorList>
            <person name="Olmedo-Alvarez G."/>
        </authorList>
    </citation>
    <scope>NUCLEOTIDE SEQUENCE [LARGE SCALE GENOMIC DNA]</scope>
    <source>
        <strain evidence="2 3">CH28_1T</strain>
    </source>
</reference>
<evidence type="ECO:0000259" key="1">
    <source>
        <dbReference type="Pfam" id="PF13157"/>
    </source>
</evidence>
<dbReference type="InterPro" id="IPR025055">
    <property type="entry name" value="Ena_core"/>
</dbReference>
<proteinExistence type="predicted"/>
<accession>A0A5D4SYB1</accession>
<dbReference type="OrthoDB" id="2878653at2"/>
<protein>
    <recommendedName>
        <fullName evidence="1">Endospore appendages core domain-containing protein</fullName>
    </recommendedName>
</protein>
<dbReference type="AlphaFoldDB" id="A0A5D4SYB1"/>
<evidence type="ECO:0000313" key="2">
    <source>
        <dbReference type="EMBL" id="TYS67651.1"/>
    </source>
</evidence>
<dbReference type="Proteomes" id="UP000322524">
    <property type="component" value="Unassembled WGS sequence"/>
</dbReference>
<dbReference type="EMBL" id="VTEV01000005">
    <property type="protein sequence ID" value="TYS67651.1"/>
    <property type="molecule type" value="Genomic_DNA"/>
</dbReference>
<comment type="caution">
    <text evidence="2">The sequence shown here is derived from an EMBL/GenBank/DDBJ whole genome shotgun (WGS) entry which is preliminary data.</text>
</comment>
<name>A0A5D4SYB1_9BACI</name>
<organism evidence="2 3">
    <name type="scientific">Sutcliffiella horikoshii</name>
    <dbReference type="NCBI Taxonomy" id="79883"/>
    <lineage>
        <taxon>Bacteria</taxon>
        <taxon>Bacillati</taxon>
        <taxon>Bacillota</taxon>
        <taxon>Bacilli</taxon>
        <taxon>Bacillales</taxon>
        <taxon>Bacillaceae</taxon>
        <taxon>Sutcliffiella</taxon>
    </lineage>
</organism>
<sequence length="107" mass="10830">MCCNNSNCAPQAQLFQECISGNFLGTGTIVTVWSAAAGQYSQGTFSLFNSASSATNATGTINGATEIIAAPGSTVSQSVSTPTAFAITAATGDNGTYCITLYKRVLA</sequence>
<dbReference type="Pfam" id="PF13157">
    <property type="entry name" value="Enas"/>
    <property type="match status" value="1"/>
</dbReference>
<dbReference type="RefSeq" id="WP_148988761.1">
    <property type="nucleotide sequence ID" value="NZ_VTEV01000005.1"/>
</dbReference>